<evidence type="ECO:0000259" key="4">
    <source>
        <dbReference type="PROSITE" id="PS51393"/>
    </source>
</evidence>
<dbReference type="PANTHER" id="PTHR11771">
    <property type="entry name" value="LIPOXYGENASE"/>
    <property type="match status" value="1"/>
</dbReference>
<name>A0AAV5CIW6_ELECO</name>
<evidence type="ECO:0000256" key="1">
    <source>
        <dbReference type="ARBA" id="ARBA00022723"/>
    </source>
</evidence>
<dbReference type="GO" id="GO:0046872">
    <property type="term" value="F:metal ion binding"/>
    <property type="evidence" value="ECO:0007669"/>
    <property type="project" value="UniProtKB-KW"/>
</dbReference>
<proteinExistence type="predicted"/>
<keyword evidence="1" id="KW-0479">Metal-binding</keyword>
<dbReference type="GO" id="GO:0034440">
    <property type="term" value="P:lipid oxidation"/>
    <property type="evidence" value="ECO:0007669"/>
    <property type="project" value="InterPro"/>
</dbReference>
<reference evidence="5" key="2">
    <citation type="submission" date="2021-12" db="EMBL/GenBank/DDBJ databases">
        <title>Resequencing data analysis of finger millet.</title>
        <authorList>
            <person name="Hatakeyama M."/>
            <person name="Aluri S."/>
            <person name="Balachadran M.T."/>
            <person name="Sivarajan S.R."/>
            <person name="Poveda L."/>
            <person name="Shimizu-Inatsugi R."/>
            <person name="Schlapbach R."/>
            <person name="Sreeman S.M."/>
            <person name="Shimizu K.K."/>
        </authorList>
    </citation>
    <scope>NUCLEOTIDE SEQUENCE</scope>
</reference>
<gene>
    <name evidence="5" type="primary">ga14944</name>
    <name evidence="5" type="ORF">PR202_ga14944</name>
</gene>
<evidence type="ECO:0000313" key="6">
    <source>
        <dbReference type="Proteomes" id="UP001054889"/>
    </source>
</evidence>
<dbReference type="EMBL" id="BQKI01000007">
    <property type="protein sequence ID" value="GJM97974.1"/>
    <property type="molecule type" value="Genomic_DNA"/>
</dbReference>
<dbReference type="AlphaFoldDB" id="A0AAV5CIW6"/>
<dbReference type="Proteomes" id="UP001054889">
    <property type="component" value="Unassembled WGS sequence"/>
</dbReference>
<dbReference type="Pfam" id="PF00305">
    <property type="entry name" value="Lipoxygenase"/>
    <property type="match status" value="1"/>
</dbReference>
<accession>A0AAV5CIW6</accession>
<organism evidence="5 6">
    <name type="scientific">Eleusine coracana subsp. coracana</name>
    <dbReference type="NCBI Taxonomy" id="191504"/>
    <lineage>
        <taxon>Eukaryota</taxon>
        <taxon>Viridiplantae</taxon>
        <taxon>Streptophyta</taxon>
        <taxon>Embryophyta</taxon>
        <taxon>Tracheophyta</taxon>
        <taxon>Spermatophyta</taxon>
        <taxon>Magnoliopsida</taxon>
        <taxon>Liliopsida</taxon>
        <taxon>Poales</taxon>
        <taxon>Poaceae</taxon>
        <taxon>PACMAD clade</taxon>
        <taxon>Chloridoideae</taxon>
        <taxon>Cynodonteae</taxon>
        <taxon>Eleusininae</taxon>
        <taxon>Eleusine</taxon>
    </lineage>
</organism>
<evidence type="ECO:0000256" key="3">
    <source>
        <dbReference type="ARBA" id="ARBA00023002"/>
    </source>
</evidence>
<reference evidence="5" key="1">
    <citation type="journal article" date="2018" name="DNA Res.">
        <title>Multiple hybrid de novo genome assembly of finger millet, an orphan allotetraploid crop.</title>
        <authorList>
            <person name="Hatakeyama M."/>
            <person name="Aluri S."/>
            <person name="Balachadran M.T."/>
            <person name="Sivarajan S.R."/>
            <person name="Patrignani A."/>
            <person name="Gruter S."/>
            <person name="Poveda L."/>
            <person name="Shimizu-Inatsugi R."/>
            <person name="Baeten J."/>
            <person name="Francoijs K.J."/>
            <person name="Nataraja K.N."/>
            <person name="Reddy Y.A.N."/>
            <person name="Phadnis S."/>
            <person name="Ravikumar R.L."/>
            <person name="Schlapbach R."/>
            <person name="Sreeman S.M."/>
            <person name="Shimizu K.K."/>
        </authorList>
    </citation>
    <scope>NUCLEOTIDE SEQUENCE</scope>
</reference>
<comment type="caution">
    <text evidence="5">The sequence shown here is derived from an EMBL/GenBank/DDBJ whole genome shotgun (WGS) entry which is preliminary data.</text>
</comment>
<dbReference type="SUPFAM" id="SSF48484">
    <property type="entry name" value="Lipoxigenase"/>
    <property type="match status" value="1"/>
</dbReference>
<sequence>MPVENEQLDMAGSRWTRSKLLLDTIPSQYQSLTVMTILNLLSTHSPDEEYMGTHVEPACTAEGEVNAAYNKSRRRMLDIREHINKWNEDRALTLVQNNHAMMLGPFSPVAMDTKTITRKS</sequence>
<dbReference type="GO" id="GO:0016702">
    <property type="term" value="F:oxidoreductase activity, acting on single donors with incorporation of molecular oxygen, incorporation of two atoms of oxygen"/>
    <property type="evidence" value="ECO:0007669"/>
    <property type="project" value="InterPro"/>
</dbReference>
<dbReference type="InterPro" id="IPR036226">
    <property type="entry name" value="LipOase_C_sf"/>
</dbReference>
<evidence type="ECO:0000313" key="5">
    <source>
        <dbReference type="EMBL" id="GJM97974.1"/>
    </source>
</evidence>
<keyword evidence="3" id="KW-0560">Oxidoreductase</keyword>
<dbReference type="InterPro" id="IPR013819">
    <property type="entry name" value="LipOase_C"/>
</dbReference>
<keyword evidence="6" id="KW-1185">Reference proteome</keyword>
<keyword evidence="2" id="KW-0223">Dioxygenase</keyword>
<dbReference type="PROSITE" id="PS51393">
    <property type="entry name" value="LIPOXYGENASE_3"/>
    <property type="match status" value="1"/>
</dbReference>
<protein>
    <recommendedName>
        <fullName evidence="4">Lipoxygenase domain-containing protein</fullName>
    </recommendedName>
</protein>
<dbReference type="Gene3D" id="1.20.245.10">
    <property type="entry name" value="Lipoxygenase-1, Domain 5"/>
    <property type="match status" value="1"/>
</dbReference>
<feature type="domain" description="Lipoxygenase" evidence="4">
    <location>
        <begin position="1"/>
        <end position="116"/>
    </location>
</feature>
<dbReference type="InterPro" id="IPR000907">
    <property type="entry name" value="LipOase"/>
</dbReference>
<evidence type="ECO:0000256" key="2">
    <source>
        <dbReference type="ARBA" id="ARBA00022964"/>
    </source>
</evidence>